<name>A0AAV2DCR0_9ROSI</name>
<proteinExistence type="predicted"/>
<reference evidence="2 3" key="1">
    <citation type="submission" date="2024-04" db="EMBL/GenBank/DDBJ databases">
        <authorList>
            <person name="Fracassetti M."/>
        </authorList>
    </citation>
    <scope>NUCLEOTIDE SEQUENCE [LARGE SCALE GENOMIC DNA]</scope>
</reference>
<organism evidence="2 3">
    <name type="scientific">Linum trigynum</name>
    <dbReference type="NCBI Taxonomy" id="586398"/>
    <lineage>
        <taxon>Eukaryota</taxon>
        <taxon>Viridiplantae</taxon>
        <taxon>Streptophyta</taxon>
        <taxon>Embryophyta</taxon>
        <taxon>Tracheophyta</taxon>
        <taxon>Spermatophyta</taxon>
        <taxon>Magnoliopsida</taxon>
        <taxon>eudicotyledons</taxon>
        <taxon>Gunneridae</taxon>
        <taxon>Pentapetalae</taxon>
        <taxon>rosids</taxon>
        <taxon>fabids</taxon>
        <taxon>Malpighiales</taxon>
        <taxon>Linaceae</taxon>
        <taxon>Linum</taxon>
    </lineage>
</organism>
<feature type="region of interest" description="Disordered" evidence="1">
    <location>
        <begin position="55"/>
        <end position="74"/>
    </location>
</feature>
<dbReference type="AlphaFoldDB" id="A0AAV2DCR0"/>
<evidence type="ECO:0000313" key="2">
    <source>
        <dbReference type="EMBL" id="CAL1371645.1"/>
    </source>
</evidence>
<accession>A0AAV2DCR0</accession>
<keyword evidence="3" id="KW-1185">Reference proteome</keyword>
<evidence type="ECO:0000256" key="1">
    <source>
        <dbReference type="SAM" id="MobiDB-lite"/>
    </source>
</evidence>
<evidence type="ECO:0008006" key="4">
    <source>
        <dbReference type="Google" id="ProtNLM"/>
    </source>
</evidence>
<sequence>MAIPSSSTVAIKLAVLLLIVLTYFHAGVLPSRVVVVSPQLENVDDDYAPIHVRNEERSPPKRGKGVVMITSSSA</sequence>
<evidence type="ECO:0000313" key="3">
    <source>
        <dbReference type="Proteomes" id="UP001497516"/>
    </source>
</evidence>
<dbReference type="EMBL" id="OZ034815">
    <property type="protein sequence ID" value="CAL1371645.1"/>
    <property type="molecule type" value="Genomic_DNA"/>
</dbReference>
<gene>
    <name evidence="2" type="ORF">LTRI10_LOCUS13696</name>
</gene>
<dbReference type="Proteomes" id="UP001497516">
    <property type="component" value="Chromosome 2"/>
</dbReference>
<protein>
    <recommendedName>
        <fullName evidence="4">Transmembrane protein</fullName>
    </recommendedName>
</protein>